<organism evidence="1 2">
    <name type="scientific">Candidatus Fonsibacter lacus</name>
    <dbReference type="NCBI Taxonomy" id="2576439"/>
    <lineage>
        <taxon>Bacteria</taxon>
        <taxon>Pseudomonadati</taxon>
        <taxon>Pseudomonadota</taxon>
        <taxon>Alphaproteobacteria</taxon>
        <taxon>Candidatus Pelagibacterales</taxon>
        <taxon>Candidatus Pelagibacterales incertae sedis</taxon>
        <taxon>Candidatus Fonsibacter</taxon>
    </lineage>
</organism>
<dbReference type="Proteomes" id="UP000713222">
    <property type="component" value="Unassembled WGS sequence"/>
</dbReference>
<reference evidence="1" key="1">
    <citation type="submission" date="2018-10" db="EMBL/GenBank/DDBJ databases">
        <title>Iterative Subtractive Binning of Freshwater Chronoseries Metagenomes Recovers Nearly Complete Genomes from over Four Hundred Novel Species.</title>
        <authorList>
            <person name="Rodriguez-R L.M."/>
            <person name="Tsementzi D."/>
            <person name="Luo C."/>
            <person name="Konstantinidis K.T."/>
        </authorList>
    </citation>
    <scope>NUCLEOTIDE SEQUENCE</scope>
    <source>
        <strain evidence="1">WB7_6_001</strain>
    </source>
</reference>
<gene>
    <name evidence="1" type="ORF">EBV32_05095</name>
</gene>
<accession>A0A964XQX1</accession>
<protein>
    <submittedName>
        <fullName evidence="1">Uncharacterized protein</fullName>
    </submittedName>
</protein>
<dbReference type="EMBL" id="RGET01000127">
    <property type="protein sequence ID" value="NBN88444.1"/>
    <property type="molecule type" value="Genomic_DNA"/>
</dbReference>
<comment type="caution">
    <text evidence="1">The sequence shown here is derived from an EMBL/GenBank/DDBJ whole genome shotgun (WGS) entry which is preliminary data.</text>
</comment>
<name>A0A964XQX1_9PROT</name>
<evidence type="ECO:0000313" key="2">
    <source>
        <dbReference type="Proteomes" id="UP000713222"/>
    </source>
</evidence>
<proteinExistence type="predicted"/>
<evidence type="ECO:0000313" key="1">
    <source>
        <dbReference type="EMBL" id="NBN88444.1"/>
    </source>
</evidence>
<dbReference type="AlphaFoldDB" id="A0A964XQX1"/>
<sequence length="118" mass="13201">MVTQLSFVLQGEANKDDGMSRAWDAANTNWKAAACAIVQHLAATRSEFTTDDVWAQLDQLGFTTREHRAMGAVMRAAAVDGWIVKTDRVTPTTRPCANRRPVAIWRSLRTRTSYEQTC</sequence>